<reference evidence="12 13" key="1">
    <citation type="submission" date="2020-07" db="EMBL/GenBank/DDBJ databases">
        <title>Genomic Encyclopedia of Type Strains, Phase IV (KMG-IV): sequencing the most valuable type-strain genomes for metagenomic binning, comparative biology and taxonomic classification.</title>
        <authorList>
            <person name="Goeker M."/>
        </authorList>
    </citation>
    <scope>NUCLEOTIDE SEQUENCE [LARGE SCALE GENOMIC DNA]</scope>
    <source>
        <strain evidence="12 13">DSM 17721</strain>
    </source>
</reference>
<dbReference type="RefSeq" id="WP_181550348.1">
    <property type="nucleotide sequence ID" value="NZ_JACDUS010000002.1"/>
</dbReference>
<dbReference type="InterPro" id="IPR001639">
    <property type="entry name" value="T2SS_protein-GspC"/>
</dbReference>
<keyword evidence="4" id="KW-1003">Cell membrane</keyword>
<comment type="subcellular location">
    <subcellularLocation>
        <location evidence="1">Cell inner membrane</location>
    </subcellularLocation>
</comment>
<dbReference type="NCBIfam" id="NF041515">
    <property type="entry name" value="GspC_delta"/>
    <property type="match status" value="1"/>
</dbReference>
<dbReference type="AlphaFoldDB" id="A0A7W0C7S0"/>
<dbReference type="Pfam" id="PF13180">
    <property type="entry name" value="PDZ_2"/>
    <property type="match status" value="1"/>
</dbReference>
<dbReference type="Gene3D" id="2.30.42.10">
    <property type="match status" value="1"/>
</dbReference>
<keyword evidence="3" id="KW-0813">Transport</keyword>
<evidence type="ECO:0000256" key="5">
    <source>
        <dbReference type="ARBA" id="ARBA00022519"/>
    </source>
</evidence>
<dbReference type="InterPro" id="IPR036034">
    <property type="entry name" value="PDZ_sf"/>
</dbReference>
<evidence type="ECO:0000256" key="2">
    <source>
        <dbReference type="ARBA" id="ARBA00007986"/>
    </source>
</evidence>
<evidence type="ECO:0000313" key="13">
    <source>
        <dbReference type="Proteomes" id="UP000525298"/>
    </source>
</evidence>
<feature type="domain" description="Type II secretion system protein GspC N-terminal" evidence="10">
    <location>
        <begin position="12"/>
        <end position="163"/>
    </location>
</feature>
<dbReference type="EMBL" id="JACDUS010000002">
    <property type="protein sequence ID" value="MBA2880687.1"/>
    <property type="molecule type" value="Genomic_DNA"/>
</dbReference>
<dbReference type="InterPro" id="IPR024961">
    <property type="entry name" value="T2SS_GspC_N"/>
</dbReference>
<evidence type="ECO:0000256" key="4">
    <source>
        <dbReference type="ARBA" id="ARBA00022475"/>
    </source>
</evidence>
<keyword evidence="8" id="KW-1133">Transmembrane helix</keyword>
<dbReference type="InterPro" id="IPR001478">
    <property type="entry name" value="PDZ"/>
</dbReference>
<dbReference type="GO" id="GO:0015628">
    <property type="term" value="P:protein secretion by the type II secretion system"/>
    <property type="evidence" value="ECO:0007669"/>
    <property type="project" value="InterPro"/>
</dbReference>
<comment type="similarity">
    <text evidence="2">Belongs to the GSP C family.</text>
</comment>
<evidence type="ECO:0000259" key="10">
    <source>
        <dbReference type="Pfam" id="PF11356"/>
    </source>
</evidence>
<dbReference type="GO" id="GO:0005886">
    <property type="term" value="C:plasma membrane"/>
    <property type="evidence" value="ECO:0007669"/>
    <property type="project" value="UniProtKB-SubCell"/>
</dbReference>
<gene>
    <name evidence="12" type="ORF">HNR65_001005</name>
</gene>
<evidence type="ECO:0000256" key="6">
    <source>
        <dbReference type="ARBA" id="ARBA00022692"/>
    </source>
</evidence>
<dbReference type="GO" id="GO:0015627">
    <property type="term" value="C:type II protein secretion system complex"/>
    <property type="evidence" value="ECO:0007669"/>
    <property type="project" value="InterPro"/>
</dbReference>
<keyword evidence="7" id="KW-0653">Protein transport</keyword>
<evidence type="ECO:0000256" key="3">
    <source>
        <dbReference type="ARBA" id="ARBA00022448"/>
    </source>
</evidence>
<sequence length="297" mass="33007">MTKTILKIIRVLLAAAAVFVCADLFYGMVSARLDLAANSHLRPEILDRRIRADTPDSQMPRQQAYAYYGAIAQKDLFHTGQAKTPADARAGAELENLEKTRLNLRLWGTITGTDEKAYAVIEEKSGSKQALYQEGDTIDQARIRMILRKRVVLTVNGKDEILEMEDLADQASRLPDGQVQPAPEAADISVSEEPISISGQQMDEAMQDVSTLMRQVRIRPYFEDGRPGGLMLSGIRSESVFSEMGLESGDIIKSINGRQIRSVEDAMTFYENMQSSGEVELEIERNGSSQILSFQID</sequence>
<keyword evidence="13" id="KW-1185">Reference proteome</keyword>
<proteinExistence type="inferred from homology"/>
<evidence type="ECO:0000259" key="11">
    <source>
        <dbReference type="Pfam" id="PF13180"/>
    </source>
</evidence>
<accession>A0A7W0C7S0</accession>
<dbReference type="Pfam" id="PF11356">
    <property type="entry name" value="T2SSC"/>
    <property type="match status" value="1"/>
</dbReference>
<evidence type="ECO:0000256" key="9">
    <source>
        <dbReference type="ARBA" id="ARBA00023136"/>
    </source>
</evidence>
<dbReference type="SUPFAM" id="SSF50156">
    <property type="entry name" value="PDZ domain-like"/>
    <property type="match status" value="1"/>
</dbReference>
<evidence type="ECO:0000256" key="7">
    <source>
        <dbReference type="ARBA" id="ARBA00022927"/>
    </source>
</evidence>
<comment type="caution">
    <text evidence="12">The sequence shown here is derived from an EMBL/GenBank/DDBJ whole genome shotgun (WGS) entry which is preliminary data.</text>
</comment>
<dbReference type="Gene3D" id="2.30.30.830">
    <property type="match status" value="1"/>
</dbReference>
<name>A0A7W0C7S0_9BACT</name>
<evidence type="ECO:0000313" key="12">
    <source>
        <dbReference type="EMBL" id="MBA2880687.1"/>
    </source>
</evidence>
<evidence type="ECO:0000256" key="8">
    <source>
        <dbReference type="ARBA" id="ARBA00022989"/>
    </source>
</evidence>
<keyword evidence="6" id="KW-0812">Transmembrane</keyword>
<keyword evidence="5" id="KW-0997">Cell inner membrane</keyword>
<organism evidence="12 13">
    <name type="scientific">Desulfosalsimonas propionicica</name>
    <dbReference type="NCBI Taxonomy" id="332175"/>
    <lineage>
        <taxon>Bacteria</taxon>
        <taxon>Pseudomonadati</taxon>
        <taxon>Thermodesulfobacteriota</taxon>
        <taxon>Desulfobacteria</taxon>
        <taxon>Desulfobacterales</taxon>
        <taxon>Desulfosalsimonadaceae</taxon>
        <taxon>Desulfosalsimonas</taxon>
    </lineage>
</organism>
<evidence type="ECO:0000256" key="1">
    <source>
        <dbReference type="ARBA" id="ARBA00004533"/>
    </source>
</evidence>
<feature type="domain" description="PDZ" evidence="11">
    <location>
        <begin position="233"/>
        <end position="290"/>
    </location>
</feature>
<dbReference type="NCBIfam" id="TIGR01713">
    <property type="entry name" value="typeII_sec_gspC"/>
    <property type="match status" value="1"/>
</dbReference>
<protein>
    <submittedName>
        <fullName evidence="12">General secretion pathway protein C</fullName>
    </submittedName>
</protein>
<keyword evidence="9" id="KW-0472">Membrane</keyword>
<dbReference type="Proteomes" id="UP000525298">
    <property type="component" value="Unassembled WGS sequence"/>
</dbReference>